<comment type="subcellular location">
    <subcellularLocation>
        <location evidence="1">Nucleus</location>
        <location evidence="1">Nucleoplasm</location>
    </subcellularLocation>
</comment>
<dbReference type="EMBL" id="JANEYF010003428">
    <property type="protein sequence ID" value="KAJ8936329.1"/>
    <property type="molecule type" value="Genomic_DNA"/>
</dbReference>
<reference evidence="7" key="1">
    <citation type="journal article" date="2023" name="Insect Mol. Biol.">
        <title>Genome sequencing provides insights into the evolution of gene families encoding plant cell wall-degrading enzymes in longhorned beetles.</title>
        <authorList>
            <person name="Shin N.R."/>
            <person name="Okamura Y."/>
            <person name="Kirsch R."/>
            <person name="Pauchet Y."/>
        </authorList>
    </citation>
    <scope>NUCLEOTIDE SEQUENCE</scope>
    <source>
        <strain evidence="7">RBIC_L_NR</strain>
    </source>
</reference>
<dbReference type="InterPro" id="IPR052285">
    <property type="entry name" value="NEXT_complex_subunit"/>
</dbReference>
<proteinExistence type="predicted"/>
<evidence type="ECO:0000259" key="6">
    <source>
        <dbReference type="PROSITE" id="PS50102"/>
    </source>
</evidence>
<evidence type="ECO:0000256" key="4">
    <source>
        <dbReference type="PROSITE-ProRule" id="PRU00176"/>
    </source>
</evidence>
<dbReference type="GO" id="GO:0003727">
    <property type="term" value="F:single-stranded RNA binding"/>
    <property type="evidence" value="ECO:0007669"/>
    <property type="project" value="TreeGrafter"/>
</dbReference>
<dbReference type="GO" id="GO:0000381">
    <property type="term" value="P:regulation of alternative mRNA splicing, via spliceosome"/>
    <property type="evidence" value="ECO:0007669"/>
    <property type="project" value="TreeGrafter"/>
</dbReference>
<feature type="compositionally biased region" description="Basic and acidic residues" evidence="5">
    <location>
        <begin position="141"/>
        <end position="166"/>
    </location>
</feature>
<dbReference type="Pfam" id="PF00076">
    <property type="entry name" value="RRM_1"/>
    <property type="match status" value="1"/>
</dbReference>
<comment type="caution">
    <text evidence="7">The sequence shown here is derived from an EMBL/GenBank/DDBJ whole genome shotgun (WGS) entry which is preliminary data.</text>
</comment>
<dbReference type="InterPro" id="IPR035979">
    <property type="entry name" value="RBD_domain_sf"/>
</dbReference>
<dbReference type="InterPro" id="IPR000504">
    <property type="entry name" value="RRM_dom"/>
</dbReference>
<dbReference type="AlphaFoldDB" id="A0AAV8XBF7"/>
<name>A0AAV8XBF7_9CUCU</name>
<keyword evidence="8" id="KW-1185">Reference proteome</keyword>
<gene>
    <name evidence="7" type="ORF">NQ314_012402</name>
</gene>
<dbReference type="PANTHER" id="PTHR13798:SF11">
    <property type="entry name" value="RNA-BINDING PROTEIN 7-RELATED"/>
    <property type="match status" value="1"/>
</dbReference>
<protein>
    <recommendedName>
        <fullName evidence="6">RRM domain-containing protein</fullName>
    </recommendedName>
</protein>
<dbReference type="SUPFAM" id="SSF54928">
    <property type="entry name" value="RNA-binding domain, RBD"/>
    <property type="match status" value="1"/>
</dbReference>
<sequence>MDDAKTVWCGNLSDQVTEELLFELFLQAAPLEKVRIPTDREGRKSNFAFITFKHPISVNYVLKLLNGTRLFDKSINVKPRNINSQNQPVDRNIPRIDFQNSLNQTINYNDLFRMGQLIQHNYESSHSYNDNRQGYWEHNNYHERDDRRDSQKTYKKHEYHDKRRNDSPNQRRNHYNDRRNNFTDRNNRRNSRHYY</sequence>
<dbReference type="PANTHER" id="PTHR13798">
    <property type="entry name" value="RNA BINDING MOTIF RBM PROTEIN -RELATED"/>
    <property type="match status" value="1"/>
</dbReference>
<keyword evidence="3" id="KW-0539">Nucleus</keyword>
<evidence type="ECO:0000256" key="1">
    <source>
        <dbReference type="ARBA" id="ARBA00004642"/>
    </source>
</evidence>
<evidence type="ECO:0000256" key="2">
    <source>
        <dbReference type="ARBA" id="ARBA00022884"/>
    </source>
</evidence>
<feature type="region of interest" description="Disordered" evidence="5">
    <location>
        <begin position="141"/>
        <end position="195"/>
    </location>
</feature>
<dbReference type="GO" id="GO:0005654">
    <property type="term" value="C:nucleoplasm"/>
    <property type="evidence" value="ECO:0007669"/>
    <property type="project" value="UniProtKB-SubCell"/>
</dbReference>
<organism evidence="7 8">
    <name type="scientific">Rhamnusium bicolor</name>
    <dbReference type="NCBI Taxonomy" id="1586634"/>
    <lineage>
        <taxon>Eukaryota</taxon>
        <taxon>Metazoa</taxon>
        <taxon>Ecdysozoa</taxon>
        <taxon>Arthropoda</taxon>
        <taxon>Hexapoda</taxon>
        <taxon>Insecta</taxon>
        <taxon>Pterygota</taxon>
        <taxon>Neoptera</taxon>
        <taxon>Endopterygota</taxon>
        <taxon>Coleoptera</taxon>
        <taxon>Polyphaga</taxon>
        <taxon>Cucujiformia</taxon>
        <taxon>Chrysomeloidea</taxon>
        <taxon>Cerambycidae</taxon>
        <taxon>Lepturinae</taxon>
        <taxon>Rhagiini</taxon>
        <taxon>Rhamnusium</taxon>
    </lineage>
</organism>
<dbReference type="PROSITE" id="PS50102">
    <property type="entry name" value="RRM"/>
    <property type="match status" value="1"/>
</dbReference>
<dbReference type="Gene3D" id="3.30.70.330">
    <property type="match status" value="1"/>
</dbReference>
<dbReference type="SMART" id="SM00360">
    <property type="entry name" value="RRM"/>
    <property type="match status" value="1"/>
</dbReference>
<accession>A0AAV8XBF7</accession>
<dbReference type="Proteomes" id="UP001162156">
    <property type="component" value="Unassembled WGS sequence"/>
</dbReference>
<evidence type="ECO:0000313" key="7">
    <source>
        <dbReference type="EMBL" id="KAJ8936329.1"/>
    </source>
</evidence>
<evidence type="ECO:0000256" key="5">
    <source>
        <dbReference type="SAM" id="MobiDB-lite"/>
    </source>
</evidence>
<feature type="domain" description="RRM" evidence="6">
    <location>
        <begin position="5"/>
        <end position="82"/>
    </location>
</feature>
<dbReference type="CDD" id="cd12336">
    <property type="entry name" value="RRM_RBM7_like"/>
    <property type="match status" value="1"/>
</dbReference>
<keyword evidence="2 4" id="KW-0694">RNA-binding</keyword>
<feature type="compositionally biased region" description="Basic and acidic residues" evidence="5">
    <location>
        <begin position="174"/>
        <end position="187"/>
    </location>
</feature>
<dbReference type="InterPro" id="IPR012677">
    <property type="entry name" value="Nucleotide-bd_a/b_plait_sf"/>
</dbReference>
<evidence type="ECO:0000256" key="3">
    <source>
        <dbReference type="ARBA" id="ARBA00023242"/>
    </source>
</evidence>
<evidence type="ECO:0000313" key="8">
    <source>
        <dbReference type="Proteomes" id="UP001162156"/>
    </source>
</evidence>